<dbReference type="EMBL" id="JABMIG020000225">
    <property type="protein sequence ID" value="KAL3784975.1"/>
    <property type="molecule type" value="Genomic_DNA"/>
</dbReference>
<feature type="signal peptide" evidence="1">
    <location>
        <begin position="1"/>
        <end position="21"/>
    </location>
</feature>
<evidence type="ECO:0000313" key="3">
    <source>
        <dbReference type="Proteomes" id="UP001516023"/>
    </source>
</evidence>
<keyword evidence="1" id="KW-0732">Signal</keyword>
<dbReference type="AlphaFoldDB" id="A0ABD3PA15"/>
<protein>
    <submittedName>
        <fullName evidence="2">Uncharacterized protein</fullName>
    </submittedName>
</protein>
<keyword evidence="3" id="KW-1185">Reference proteome</keyword>
<reference evidence="2 3" key="1">
    <citation type="journal article" date="2020" name="G3 (Bethesda)">
        <title>Improved Reference Genome for Cyclotella cryptica CCMP332, a Model for Cell Wall Morphogenesis, Salinity Adaptation, and Lipid Production in Diatoms (Bacillariophyta).</title>
        <authorList>
            <person name="Roberts W.R."/>
            <person name="Downey K.M."/>
            <person name="Ruck E.C."/>
            <person name="Traller J.C."/>
            <person name="Alverson A.J."/>
        </authorList>
    </citation>
    <scope>NUCLEOTIDE SEQUENCE [LARGE SCALE GENOMIC DNA]</scope>
    <source>
        <strain evidence="2 3">CCMP332</strain>
    </source>
</reference>
<proteinExistence type="predicted"/>
<feature type="chain" id="PRO_5044824353" evidence="1">
    <location>
        <begin position="22"/>
        <end position="412"/>
    </location>
</feature>
<comment type="caution">
    <text evidence="2">The sequence shown here is derived from an EMBL/GenBank/DDBJ whole genome shotgun (WGS) entry which is preliminary data.</text>
</comment>
<accession>A0ABD3PA15</accession>
<dbReference type="Proteomes" id="UP001516023">
    <property type="component" value="Unassembled WGS sequence"/>
</dbReference>
<evidence type="ECO:0000313" key="2">
    <source>
        <dbReference type="EMBL" id="KAL3784975.1"/>
    </source>
</evidence>
<evidence type="ECO:0000256" key="1">
    <source>
        <dbReference type="SAM" id="SignalP"/>
    </source>
</evidence>
<sequence>MTFTALFALSLLSRWPSTSDAFLSANTVTSLEDSMKLNNPRLHCLQCNRHITTSENIGTPRQPPKYININDEDDSRILRNRRVFLTASSLAVSSSVLWGTPSVSNAAKGAAEYDLEYYFRDLVFGNKPEGNLPASTSPPVAPPRTLQGPLLGLLLDDELQSCIPVQELSKIVPGISVLDISNQTKDIRSKVQPAFRSRYPWREEAVSDAHFFDCTAYSLWKVASALTSQDYIKRDHYVRNIGRRILNEMIGREILSKESIAILDRKSGDKGPSLTGTIPCALEILNIFQSAEFCSSFRLGDKNDEYRTGTQLFDDLDDQEIIDGGSVNCLVSIFNPATLGGSLQITGEGSRFAPDFVGPTLAAVWERVDSGGKNTRIEVTFESYFVDPVYRPNPKDFFPDERLYQFTIASKR</sequence>
<name>A0ABD3PA15_9STRA</name>
<gene>
    <name evidence="2" type="ORF">HJC23_011176</name>
</gene>
<organism evidence="2 3">
    <name type="scientific">Cyclotella cryptica</name>
    <dbReference type="NCBI Taxonomy" id="29204"/>
    <lineage>
        <taxon>Eukaryota</taxon>
        <taxon>Sar</taxon>
        <taxon>Stramenopiles</taxon>
        <taxon>Ochrophyta</taxon>
        <taxon>Bacillariophyta</taxon>
        <taxon>Coscinodiscophyceae</taxon>
        <taxon>Thalassiosirophycidae</taxon>
        <taxon>Stephanodiscales</taxon>
        <taxon>Stephanodiscaceae</taxon>
        <taxon>Cyclotella</taxon>
    </lineage>
</organism>